<dbReference type="GO" id="GO:0005771">
    <property type="term" value="C:multivesicular body"/>
    <property type="evidence" value="ECO:0007669"/>
    <property type="project" value="TreeGrafter"/>
</dbReference>
<reference evidence="2" key="1">
    <citation type="submission" date="2016-04" db="EMBL/GenBank/DDBJ databases">
        <authorList>
            <person name="Evans L.H."/>
            <person name="Alamgir A."/>
            <person name="Owens N."/>
            <person name="Weber N.D."/>
            <person name="Virtaneva K."/>
            <person name="Barbian K."/>
            <person name="Babar A."/>
            <person name="Rosenke K."/>
        </authorList>
    </citation>
    <scope>NUCLEOTIDE SEQUENCE [LARGE SCALE GENOMIC DNA]</scope>
    <source>
        <strain evidence="2">CBS 101.48</strain>
    </source>
</reference>
<dbReference type="EMBL" id="LT553932">
    <property type="protein sequence ID" value="SAM02652.1"/>
    <property type="molecule type" value="Genomic_DNA"/>
</dbReference>
<dbReference type="GO" id="GO:0009898">
    <property type="term" value="C:cytoplasmic side of plasma membrane"/>
    <property type="evidence" value="ECO:0007669"/>
    <property type="project" value="TreeGrafter"/>
</dbReference>
<dbReference type="GO" id="GO:0032511">
    <property type="term" value="P:late endosome to vacuole transport via multivesicular body sorting pathway"/>
    <property type="evidence" value="ECO:0007669"/>
    <property type="project" value="TreeGrafter"/>
</dbReference>
<proteinExistence type="predicted"/>
<gene>
    <name evidence="2" type="primary">ABSGL_08455.1 scaffold 10128</name>
</gene>
<feature type="region of interest" description="Disordered" evidence="1">
    <location>
        <begin position="403"/>
        <end position="481"/>
    </location>
</feature>
<dbReference type="PANTHER" id="PTHR22761">
    <property type="entry name" value="CHARGED MULTIVESICULAR BODY PROTEIN"/>
    <property type="match status" value="1"/>
</dbReference>
<dbReference type="STRING" id="4829.A0A163TBI5"/>
<dbReference type="AlphaFoldDB" id="A0A163TBI5"/>
<dbReference type="GO" id="GO:0006900">
    <property type="term" value="P:vesicle budding from membrane"/>
    <property type="evidence" value="ECO:0007669"/>
    <property type="project" value="TreeGrafter"/>
</dbReference>
<feature type="compositionally biased region" description="Basic and acidic residues" evidence="1">
    <location>
        <begin position="469"/>
        <end position="481"/>
    </location>
</feature>
<dbReference type="OMA" id="NEQMATT"/>
<keyword evidence="3" id="KW-1185">Reference proteome</keyword>
<evidence type="ECO:0000313" key="3">
    <source>
        <dbReference type="Proteomes" id="UP000078561"/>
    </source>
</evidence>
<dbReference type="InParanoid" id="A0A163TBI5"/>
<organism evidence="2">
    <name type="scientific">Absidia glauca</name>
    <name type="common">Pin mould</name>
    <dbReference type="NCBI Taxonomy" id="4829"/>
    <lineage>
        <taxon>Eukaryota</taxon>
        <taxon>Fungi</taxon>
        <taxon>Fungi incertae sedis</taxon>
        <taxon>Mucoromycota</taxon>
        <taxon>Mucoromycotina</taxon>
        <taxon>Mucoromycetes</taxon>
        <taxon>Mucorales</taxon>
        <taxon>Cunninghamellaceae</taxon>
        <taxon>Absidia</taxon>
    </lineage>
</organism>
<accession>A0A163TBI5</accession>
<dbReference type="InterPro" id="IPR005024">
    <property type="entry name" value="Snf7_fam"/>
</dbReference>
<dbReference type="PANTHER" id="PTHR22761:SF96">
    <property type="entry name" value="BCDNA.GH08385"/>
    <property type="match status" value="1"/>
</dbReference>
<evidence type="ECO:0000256" key="1">
    <source>
        <dbReference type="SAM" id="MobiDB-lite"/>
    </source>
</evidence>
<dbReference type="Proteomes" id="UP000078561">
    <property type="component" value="Unassembled WGS sequence"/>
</dbReference>
<feature type="compositionally biased region" description="Low complexity" evidence="1">
    <location>
        <begin position="425"/>
        <end position="444"/>
    </location>
</feature>
<evidence type="ECO:0008006" key="4">
    <source>
        <dbReference type="Google" id="ProtNLM"/>
    </source>
</evidence>
<dbReference type="FunCoup" id="A0A163TBI5">
    <property type="interactions" value="91"/>
</dbReference>
<dbReference type="Pfam" id="PF03357">
    <property type="entry name" value="Snf7"/>
    <property type="match status" value="1"/>
</dbReference>
<protein>
    <recommendedName>
        <fullName evidence="4">Charged multivesicular body protein 7</fullName>
    </recommendedName>
</protein>
<sequence length="481" mass="55013">MAKRHERLKDFLAAEYPEFDPSVKSQRLKSLYSDFSKLHQVNEFGYNANVDYWRAVLLGCSLHGYLNYNGYTLVLDKRSLAQDFLWKNEGKPLALDCVLDSMEKEGTIISLQAYDRFYTTPSSTWSSWLWQRITPNLVASFSSTHPSSLYVVMPSVKEIAHNIYQTYTRLPVKTNVNSLMTFADFRKQYGNCYHRPLTDNDLKLLLRYLASKSKVVIEDGVHGYGSVSFMVIKFIEPNMPYKVTEQDKAMISIKTTCDALQYQTHEMQQQMEKLAISAHEHNLKKQKPQTLYALRRKRHIMDVLDKRLRSLAEMETLLLKMESAQDDMQIVQAFDNGAKSLRSIFATGLSVQSVEETMARIQEAYDDQKDVEQAMVDGSTYLTENDGTHYDDDLLLKELEELEQQEQQERKESPSQEISQRLEASWPSVPSASLQSSSNTSASSKHVVEQPSPSKEALLSTSHASNNESHSDHSPKIAELL</sequence>
<dbReference type="OrthoDB" id="10250120at2759"/>
<dbReference type="Pfam" id="PF25880">
    <property type="entry name" value="WHD_CHMP7_1st"/>
    <property type="match status" value="1"/>
</dbReference>
<feature type="compositionally biased region" description="Polar residues" evidence="1">
    <location>
        <begin position="459"/>
        <end position="468"/>
    </location>
</feature>
<name>A0A163TBI5_ABSGL</name>
<evidence type="ECO:0000313" key="2">
    <source>
        <dbReference type="EMBL" id="SAM02652.1"/>
    </source>
</evidence>
<dbReference type="GO" id="GO:0000815">
    <property type="term" value="C:ESCRT III complex"/>
    <property type="evidence" value="ECO:0007669"/>
    <property type="project" value="TreeGrafter"/>
</dbReference>